<keyword evidence="2" id="KW-0479">Metal-binding</keyword>
<feature type="non-terminal residue" evidence="6">
    <location>
        <position position="49"/>
    </location>
</feature>
<sequence length="49" mass="5062">MALTGIQIFKLLPKTNCGECGVPTCLAFAMSLAAGKAELVACPYVSEEA</sequence>
<name>X1RAX3_9ZZZZ</name>
<dbReference type="PANTHER" id="PTHR36214:SF3">
    <property type="entry name" value="ACETYL-COA DECARBONYLASE_SYNTHASE COMPLEX SUBUNIT GAMMA"/>
    <property type="match status" value="1"/>
</dbReference>
<evidence type="ECO:0000259" key="5">
    <source>
        <dbReference type="PROSITE" id="PS51656"/>
    </source>
</evidence>
<protein>
    <recommendedName>
        <fullName evidence="5">4Fe-4S domain-containing protein</fullName>
    </recommendedName>
</protein>
<dbReference type="PANTHER" id="PTHR36214">
    <property type="match status" value="1"/>
</dbReference>
<dbReference type="InterPro" id="IPR051069">
    <property type="entry name" value="ACDS_complex_subunit"/>
</dbReference>
<evidence type="ECO:0000256" key="3">
    <source>
        <dbReference type="ARBA" id="ARBA00023004"/>
    </source>
</evidence>
<accession>X1RAX3</accession>
<dbReference type="Pfam" id="PF04060">
    <property type="entry name" value="FeS"/>
    <property type="match status" value="1"/>
</dbReference>
<dbReference type="EMBL" id="BARW01004142">
    <property type="protein sequence ID" value="GAI60295.1"/>
    <property type="molecule type" value="Genomic_DNA"/>
</dbReference>
<proteinExistence type="predicted"/>
<dbReference type="GO" id="GO:0046872">
    <property type="term" value="F:metal ion binding"/>
    <property type="evidence" value="ECO:0007669"/>
    <property type="project" value="UniProtKB-KW"/>
</dbReference>
<evidence type="ECO:0000313" key="6">
    <source>
        <dbReference type="EMBL" id="GAI60295.1"/>
    </source>
</evidence>
<keyword evidence="3" id="KW-0408">Iron</keyword>
<evidence type="ECO:0000256" key="2">
    <source>
        <dbReference type="ARBA" id="ARBA00022723"/>
    </source>
</evidence>
<dbReference type="PROSITE" id="PS51656">
    <property type="entry name" value="4FE4S"/>
    <property type="match status" value="1"/>
</dbReference>
<evidence type="ECO:0000256" key="1">
    <source>
        <dbReference type="ARBA" id="ARBA00022485"/>
    </source>
</evidence>
<comment type="caution">
    <text evidence="6">The sequence shown here is derived from an EMBL/GenBank/DDBJ whole genome shotgun (WGS) entry which is preliminary data.</text>
</comment>
<dbReference type="AlphaFoldDB" id="X1RAX3"/>
<gene>
    <name evidence="6" type="ORF">S12H4_09945</name>
</gene>
<dbReference type="Gene3D" id="1.10.15.40">
    <property type="entry name" value="Electron transport complex subunit B, putative Fe-S cluster"/>
    <property type="match status" value="1"/>
</dbReference>
<evidence type="ECO:0000256" key="4">
    <source>
        <dbReference type="ARBA" id="ARBA00023014"/>
    </source>
</evidence>
<reference evidence="6" key="1">
    <citation type="journal article" date="2014" name="Front. Microbiol.">
        <title>High frequency of phylogenetically diverse reductive dehalogenase-homologous genes in deep subseafloor sedimentary metagenomes.</title>
        <authorList>
            <person name="Kawai M."/>
            <person name="Futagami T."/>
            <person name="Toyoda A."/>
            <person name="Takaki Y."/>
            <person name="Nishi S."/>
            <person name="Hori S."/>
            <person name="Arai W."/>
            <person name="Tsubouchi T."/>
            <person name="Morono Y."/>
            <person name="Uchiyama I."/>
            <person name="Ito T."/>
            <person name="Fujiyama A."/>
            <person name="Inagaki F."/>
            <person name="Takami H."/>
        </authorList>
    </citation>
    <scope>NUCLEOTIDE SEQUENCE</scope>
    <source>
        <strain evidence="6">Expedition CK06-06</strain>
    </source>
</reference>
<organism evidence="6">
    <name type="scientific">marine sediment metagenome</name>
    <dbReference type="NCBI Taxonomy" id="412755"/>
    <lineage>
        <taxon>unclassified sequences</taxon>
        <taxon>metagenomes</taxon>
        <taxon>ecological metagenomes</taxon>
    </lineage>
</organism>
<dbReference type="InterPro" id="IPR007202">
    <property type="entry name" value="4Fe-4S_dom"/>
</dbReference>
<keyword evidence="4" id="KW-0411">Iron-sulfur</keyword>
<keyword evidence="1" id="KW-0004">4Fe-4S</keyword>
<feature type="domain" description="4Fe-4S" evidence="5">
    <location>
        <begin position="1"/>
        <end position="49"/>
    </location>
</feature>
<dbReference type="GO" id="GO:0051539">
    <property type="term" value="F:4 iron, 4 sulfur cluster binding"/>
    <property type="evidence" value="ECO:0007669"/>
    <property type="project" value="UniProtKB-KW"/>
</dbReference>